<dbReference type="KEGG" id="lxy:O159_02600"/>
<keyword evidence="2" id="KW-1185">Reference proteome</keyword>
<gene>
    <name evidence="1" type="ORF">O159_02600</name>
</gene>
<accession>U3P4W7</accession>
<evidence type="ECO:0000313" key="2">
    <source>
        <dbReference type="Proteomes" id="UP000016743"/>
    </source>
</evidence>
<evidence type="ECO:0000313" key="1">
    <source>
        <dbReference type="EMBL" id="AGW40489.1"/>
    </source>
</evidence>
<organism evidence="1 2">
    <name type="scientific">Leifsonia xyli subsp. cynodontis DSM 46306</name>
    <dbReference type="NCBI Taxonomy" id="1389489"/>
    <lineage>
        <taxon>Bacteria</taxon>
        <taxon>Bacillati</taxon>
        <taxon>Actinomycetota</taxon>
        <taxon>Actinomycetes</taxon>
        <taxon>Micrococcales</taxon>
        <taxon>Microbacteriaceae</taxon>
        <taxon>Leifsonia</taxon>
    </lineage>
</organism>
<dbReference type="Proteomes" id="UP000016743">
    <property type="component" value="Chromosome"/>
</dbReference>
<sequence>MAPADSLGVPSRSTLADAAEALLRSRRRAAGKAETDAGPFALQALGAAGRLRGVLAVGSEGLD</sequence>
<dbReference type="EMBL" id="CP006734">
    <property type="protein sequence ID" value="AGW40489.1"/>
    <property type="molecule type" value="Genomic_DNA"/>
</dbReference>
<name>U3P4W7_LEIXC</name>
<reference evidence="1 2" key="1">
    <citation type="journal article" date="2013" name="Genome Announc.">
        <title>Complete Genome Sequence of Leifsonia xyli subsp. cynodontis Strain DSM46306, a Gram-Positive Bacterial Pathogen of Grasses.</title>
        <authorList>
            <person name="Monteiro-Vitorello C.B."/>
            <person name="Zerillo M.M."/>
            <person name="Van Sluys M.A."/>
            <person name="Camargo L.E."/>
            <person name="Kitajima J.P."/>
        </authorList>
    </citation>
    <scope>NUCLEOTIDE SEQUENCE [LARGE SCALE GENOMIC DNA]</scope>
    <source>
        <strain evidence="1 2">DSM 46306</strain>
    </source>
</reference>
<dbReference type="RefSeq" id="WP_021753933.1">
    <property type="nucleotide sequence ID" value="NC_022438.1"/>
</dbReference>
<dbReference type="PATRIC" id="fig|1389489.3.peg.245"/>
<proteinExistence type="predicted"/>
<protein>
    <submittedName>
        <fullName evidence="1">Uncharacterized protein</fullName>
    </submittedName>
</protein>
<dbReference type="AlphaFoldDB" id="U3P4W7"/>
<dbReference type="HOGENOM" id="CLU_2880389_0_0_11"/>